<accession>A0A8J3CGL6</accession>
<proteinExistence type="predicted"/>
<protein>
    <submittedName>
        <fullName evidence="1">Uncharacterized protein</fullName>
    </submittedName>
</protein>
<reference evidence="1" key="2">
    <citation type="submission" date="2020-09" db="EMBL/GenBank/DDBJ databases">
        <authorList>
            <person name="Sun Q."/>
            <person name="Kim S."/>
        </authorList>
    </citation>
    <scope>NUCLEOTIDE SEQUENCE</scope>
    <source>
        <strain evidence="1">KCTC 32501</strain>
    </source>
</reference>
<reference evidence="1" key="1">
    <citation type="journal article" date="2014" name="Int. J. Syst. Evol. Microbiol.">
        <title>Complete genome sequence of Corynebacterium casei LMG S-19264T (=DSM 44701T), isolated from a smear-ripened cheese.</title>
        <authorList>
            <consortium name="US DOE Joint Genome Institute (JGI-PGF)"/>
            <person name="Walter F."/>
            <person name="Albersmeier A."/>
            <person name="Kalinowski J."/>
            <person name="Ruckert C."/>
        </authorList>
    </citation>
    <scope>NUCLEOTIDE SEQUENCE</scope>
    <source>
        <strain evidence="1">KCTC 32501</strain>
    </source>
</reference>
<dbReference type="AlphaFoldDB" id="A0A8J3CGL6"/>
<evidence type="ECO:0000313" key="2">
    <source>
        <dbReference type="Proteomes" id="UP000614287"/>
    </source>
</evidence>
<name>A0A8J3CGL6_9BURK</name>
<evidence type="ECO:0000313" key="1">
    <source>
        <dbReference type="EMBL" id="GHA68694.1"/>
    </source>
</evidence>
<organism evidence="1 2">
    <name type="scientific">Formosimonas limnophila</name>
    <dbReference type="NCBI Taxonomy" id="1384487"/>
    <lineage>
        <taxon>Bacteria</taxon>
        <taxon>Pseudomonadati</taxon>
        <taxon>Pseudomonadota</taxon>
        <taxon>Betaproteobacteria</taxon>
        <taxon>Burkholderiales</taxon>
        <taxon>Burkholderiaceae</taxon>
        <taxon>Formosimonas</taxon>
    </lineage>
</organism>
<gene>
    <name evidence="1" type="ORF">GCM10009007_06820</name>
</gene>
<dbReference type="EMBL" id="BMZG01000003">
    <property type="protein sequence ID" value="GHA68694.1"/>
    <property type="molecule type" value="Genomic_DNA"/>
</dbReference>
<dbReference type="Proteomes" id="UP000614287">
    <property type="component" value="Unassembled WGS sequence"/>
</dbReference>
<keyword evidence="2" id="KW-1185">Reference proteome</keyword>
<sequence length="161" mass="18402">MVTKNEQLQQMMQLYRAETGNKTLDMELVAEWAMKKGVVAPQPKTAKELLAAQFSQAAREEHRQDPKTGWSYRANHALRVSNNGKQLTLWVDIDDATRPQMLASLTSRRQQMVGDGTQLKIDETVWNNRHNEEEPINLVLDFTDDVEERLNSPDYDSGEAS</sequence>
<comment type="caution">
    <text evidence="1">The sequence shown here is derived from an EMBL/GenBank/DDBJ whole genome shotgun (WGS) entry which is preliminary data.</text>
</comment>
<dbReference type="RefSeq" id="WP_189491626.1">
    <property type="nucleotide sequence ID" value="NZ_BMZG01000003.1"/>
</dbReference>